<feature type="compositionally biased region" description="Gly residues" evidence="2">
    <location>
        <begin position="52"/>
        <end position="62"/>
    </location>
</feature>
<reference evidence="4 5" key="1">
    <citation type="submission" date="2015-06" db="EMBL/GenBank/DDBJ databases">
        <title>Cloning and characterization of the uncialamcin biosynthetic gene cluster.</title>
        <authorList>
            <person name="Yan X."/>
            <person name="Huang T."/>
            <person name="Ge H."/>
            <person name="Shen B."/>
        </authorList>
    </citation>
    <scope>NUCLEOTIDE SEQUENCE [LARGE SCALE GENOMIC DNA]</scope>
    <source>
        <strain evidence="4 5">DCA2648</strain>
    </source>
</reference>
<protein>
    <recommendedName>
        <fullName evidence="3">M23ase beta-sheet core domain-containing protein</fullName>
    </recommendedName>
</protein>
<evidence type="ECO:0000313" key="5">
    <source>
        <dbReference type="Proteomes" id="UP000186455"/>
    </source>
</evidence>
<dbReference type="InterPro" id="IPR011055">
    <property type="entry name" value="Dup_hybrid_motif"/>
</dbReference>
<dbReference type="STRING" id="1048205.AB852_29370"/>
<dbReference type="Pfam" id="PF01551">
    <property type="entry name" value="Peptidase_M23"/>
    <property type="match status" value="1"/>
</dbReference>
<dbReference type="PANTHER" id="PTHR21666:SF289">
    <property type="entry name" value="L-ALA--D-GLU ENDOPEPTIDASE"/>
    <property type="match status" value="1"/>
</dbReference>
<dbReference type="Proteomes" id="UP000186455">
    <property type="component" value="Unassembled WGS sequence"/>
</dbReference>
<dbReference type="SUPFAM" id="SSF51261">
    <property type="entry name" value="Duplicated hybrid motif"/>
    <property type="match status" value="1"/>
</dbReference>
<name>A0A1Q4V1M9_9ACTN</name>
<dbReference type="InterPro" id="IPR050570">
    <property type="entry name" value="Cell_wall_metabolism_enzyme"/>
</dbReference>
<evidence type="ECO:0000313" key="4">
    <source>
        <dbReference type="EMBL" id="OKH91649.1"/>
    </source>
</evidence>
<feature type="region of interest" description="Disordered" evidence="2">
    <location>
        <begin position="238"/>
        <end position="265"/>
    </location>
</feature>
<keyword evidence="5" id="KW-1185">Reference proteome</keyword>
<dbReference type="PANTHER" id="PTHR21666">
    <property type="entry name" value="PEPTIDASE-RELATED"/>
    <property type="match status" value="1"/>
</dbReference>
<evidence type="ECO:0000259" key="3">
    <source>
        <dbReference type="Pfam" id="PF01551"/>
    </source>
</evidence>
<dbReference type="InterPro" id="IPR016047">
    <property type="entry name" value="M23ase_b-sheet_dom"/>
</dbReference>
<keyword evidence="1" id="KW-0732">Signal</keyword>
<feature type="domain" description="M23ase beta-sheet core" evidence="3">
    <location>
        <begin position="127"/>
        <end position="224"/>
    </location>
</feature>
<dbReference type="AlphaFoldDB" id="A0A1Q4V1M9"/>
<gene>
    <name evidence="4" type="ORF">AB852_29370</name>
</gene>
<dbReference type="Gene3D" id="2.70.70.10">
    <property type="entry name" value="Glucose Permease (Domain IIA)"/>
    <property type="match status" value="1"/>
</dbReference>
<feature type="compositionally biased region" description="Pro residues" evidence="2">
    <location>
        <begin position="249"/>
        <end position="265"/>
    </location>
</feature>
<dbReference type="GO" id="GO:0004222">
    <property type="term" value="F:metalloendopeptidase activity"/>
    <property type="evidence" value="ECO:0007669"/>
    <property type="project" value="TreeGrafter"/>
</dbReference>
<dbReference type="EMBL" id="LFBV01000009">
    <property type="protein sequence ID" value="OKH91649.1"/>
    <property type="molecule type" value="Genomic_DNA"/>
</dbReference>
<feature type="region of interest" description="Disordered" evidence="2">
    <location>
        <begin position="48"/>
        <end position="97"/>
    </location>
</feature>
<dbReference type="CDD" id="cd12797">
    <property type="entry name" value="M23_peptidase"/>
    <property type="match status" value="1"/>
</dbReference>
<proteinExistence type="predicted"/>
<evidence type="ECO:0000256" key="2">
    <source>
        <dbReference type="SAM" id="MobiDB-lite"/>
    </source>
</evidence>
<accession>A0A1Q4V1M9</accession>
<evidence type="ECO:0000256" key="1">
    <source>
        <dbReference type="ARBA" id="ARBA00022729"/>
    </source>
</evidence>
<comment type="caution">
    <text evidence="4">The sequence shown here is derived from an EMBL/GenBank/DDBJ whole genome shotgun (WGS) entry which is preliminary data.</text>
</comment>
<organism evidence="4 5">
    <name type="scientific">Streptomyces uncialis</name>
    <dbReference type="NCBI Taxonomy" id="1048205"/>
    <lineage>
        <taxon>Bacteria</taxon>
        <taxon>Bacillati</taxon>
        <taxon>Actinomycetota</taxon>
        <taxon>Actinomycetes</taxon>
        <taxon>Kitasatosporales</taxon>
        <taxon>Streptomycetaceae</taxon>
        <taxon>Streptomyces</taxon>
    </lineage>
</organism>
<sequence length="265" mass="27443">MPLRVRAGVPAPVRARVPFPTLLPVLTPVLLLLTLTLGASPAALRTAAAGDAGPGGSGGGSGSARTIPAADSTARSDHRPDSPVGHLQRPRTARPVPPPVAIWPLAASPRPLVLRGWLPPATAYTAGHRGVDLAAPPGTPVRAVAPGRVTFAGRVATRNVITLELTGTGTPPLRLTHEPVRPSVRRGDHVTAGQLLGRTEAIGSHCATGCLHWGLRRADQYLNPLSLLPPALLRAPSPRLLPLTTGRHPPAPRSPVQPAPEEPSD</sequence>